<gene>
    <name evidence="1" type="ORF">ACFOSS_04225</name>
</gene>
<evidence type="ECO:0000313" key="1">
    <source>
        <dbReference type="EMBL" id="MFC3912679.1"/>
    </source>
</evidence>
<dbReference type="EMBL" id="JBHSAF010000002">
    <property type="protein sequence ID" value="MFC3912679.1"/>
    <property type="molecule type" value="Genomic_DNA"/>
</dbReference>
<name>A0ABV8CL91_9GAMM</name>
<sequence length="107" mass="12526">MQAEHLLSVDELLDNAYEIFLELASDNLSQEQIACFNAEFEERGALGDSTPEEDWQEYLDFELDPALHVEICVGLVGEDEEFDRLFARMLLSRDPDDRRCQIQWQER</sequence>
<dbReference type="Pfam" id="PF04269">
    <property type="entry name" value="DUF440"/>
    <property type="match status" value="1"/>
</dbReference>
<dbReference type="Proteomes" id="UP001595692">
    <property type="component" value="Unassembled WGS sequence"/>
</dbReference>
<accession>A0ABV8CL91</accession>
<dbReference type="InterPro" id="IPR007376">
    <property type="entry name" value="dsDNA_mimic_put"/>
</dbReference>
<proteinExistence type="predicted"/>
<keyword evidence="2" id="KW-1185">Reference proteome</keyword>
<dbReference type="PIRSF" id="PIRSF004916">
    <property type="entry name" value="UCP004916"/>
    <property type="match status" value="1"/>
</dbReference>
<dbReference type="RefSeq" id="WP_377150817.1">
    <property type="nucleotide sequence ID" value="NZ_JBHSAF010000002.1"/>
</dbReference>
<dbReference type="NCBIfam" id="NF003469">
    <property type="entry name" value="PRK05094.1"/>
    <property type="match status" value="1"/>
</dbReference>
<dbReference type="SUPFAM" id="SSF102816">
    <property type="entry name" value="Putative dsDNA mimic"/>
    <property type="match status" value="1"/>
</dbReference>
<reference evidence="2" key="1">
    <citation type="journal article" date="2019" name="Int. J. Syst. Evol. Microbiol.">
        <title>The Global Catalogue of Microorganisms (GCM) 10K type strain sequencing project: providing services to taxonomists for standard genome sequencing and annotation.</title>
        <authorList>
            <consortium name="The Broad Institute Genomics Platform"/>
            <consortium name="The Broad Institute Genome Sequencing Center for Infectious Disease"/>
            <person name="Wu L."/>
            <person name="Ma J."/>
        </authorList>
    </citation>
    <scope>NUCLEOTIDE SEQUENCE [LARGE SCALE GENOMIC DNA]</scope>
    <source>
        <strain evidence="2">CCUG 54939</strain>
    </source>
</reference>
<comment type="caution">
    <text evidence="1">The sequence shown here is derived from an EMBL/GenBank/DDBJ whole genome shotgun (WGS) entry which is preliminary data.</text>
</comment>
<protein>
    <submittedName>
        <fullName evidence="1">HI1450 family dsDNA-mimic protein</fullName>
    </submittedName>
</protein>
<dbReference type="Gene3D" id="3.10.450.140">
    <property type="entry name" value="dsDNA mimic, putative"/>
    <property type="match status" value="1"/>
</dbReference>
<organism evidence="1 2">
    <name type="scientific">Pseudaeromonas sharmana</name>
    <dbReference type="NCBI Taxonomy" id="328412"/>
    <lineage>
        <taxon>Bacteria</taxon>
        <taxon>Pseudomonadati</taxon>
        <taxon>Pseudomonadota</taxon>
        <taxon>Gammaproteobacteria</taxon>
        <taxon>Aeromonadales</taxon>
        <taxon>Aeromonadaceae</taxon>
        <taxon>Pseudaeromonas</taxon>
    </lineage>
</organism>
<dbReference type="InterPro" id="IPR036763">
    <property type="entry name" value="Put_dsDNA_mimic_sf"/>
</dbReference>
<evidence type="ECO:0000313" key="2">
    <source>
        <dbReference type="Proteomes" id="UP001595692"/>
    </source>
</evidence>